<keyword evidence="2" id="KW-1185">Reference proteome</keyword>
<dbReference type="Proteomes" id="UP000265520">
    <property type="component" value="Unassembled WGS sequence"/>
</dbReference>
<comment type="caution">
    <text evidence="1">The sequence shown here is derived from an EMBL/GenBank/DDBJ whole genome shotgun (WGS) entry which is preliminary data.</text>
</comment>
<organism evidence="1 2">
    <name type="scientific">Trifolium medium</name>
    <dbReference type="NCBI Taxonomy" id="97028"/>
    <lineage>
        <taxon>Eukaryota</taxon>
        <taxon>Viridiplantae</taxon>
        <taxon>Streptophyta</taxon>
        <taxon>Embryophyta</taxon>
        <taxon>Tracheophyta</taxon>
        <taxon>Spermatophyta</taxon>
        <taxon>Magnoliopsida</taxon>
        <taxon>eudicotyledons</taxon>
        <taxon>Gunneridae</taxon>
        <taxon>Pentapetalae</taxon>
        <taxon>rosids</taxon>
        <taxon>fabids</taxon>
        <taxon>Fabales</taxon>
        <taxon>Fabaceae</taxon>
        <taxon>Papilionoideae</taxon>
        <taxon>50 kb inversion clade</taxon>
        <taxon>NPAAA clade</taxon>
        <taxon>Hologalegina</taxon>
        <taxon>IRL clade</taxon>
        <taxon>Trifolieae</taxon>
        <taxon>Trifolium</taxon>
    </lineage>
</organism>
<protein>
    <submittedName>
        <fullName evidence="1">Uncharacterized protein</fullName>
    </submittedName>
</protein>
<reference evidence="1 2" key="1">
    <citation type="journal article" date="2018" name="Front. Plant Sci.">
        <title>Red Clover (Trifolium pratense) and Zigzag Clover (T. medium) - A Picture of Genomic Similarities and Differences.</title>
        <authorList>
            <person name="Dluhosova J."/>
            <person name="Istvanek J."/>
            <person name="Nedelnik J."/>
            <person name="Repkova J."/>
        </authorList>
    </citation>
    <scope>NUCLEOTIDE SEQUENCE [LARGE SCALE GENOMIC DNA]</scope>
    <source>
        <strain evidence="2">cv. 10/8</strain>
        <tissue evidence="1">Leaf</tissue>
    </source>
</reference>
<sequence>METEDHLTWEKLKKSLIARYGGRRLEILVRSSQPYDKLGVWKNSLRPLSCCLLRWDDYQRINTWATS</sequence>
<proteinExistence type="predicted"/>
<evidence type="ECO:0000313" key="2">
    <source>
        <dbReference type="Proteomes" id="UP000265520"/>
    </source>
</evidence>
<dbReference type="AlphaFoldDB" id="A0A392S886"/>
<accession>A0A392S886</accession>
<dbReference type="EMBL" id="LXQA010336774">
    <property type="protein sequence ID" value="MCI44899.1"/>
    <property type="molecule type" value="Genomic_DNA"/>
</dbReference>
<evidence type="ECO:0000313" key="1">
    <source>
        <dbReference type="EMBL" id="MCI44899.1"/>
    </source>
</evidence>
<name>A0A392S886_9FABA</name>